<sequence length="89" mass="10658">MIRIKLRSLSDYYCYKHSETHILFYINSLDTKEVFHIYHPSSLYFVSLYPHIILFCHIYSLLTMCMLFLEAYAFLLQGFIFVGVQTFVV</sequence>
<name>A0A3P7WVS4_9BILA</name>
<proteinExistence type="predicted"/>
<gene>
    <name evidence="2" type="ORF">BTMF_LOCUS14791</name>
</gene>
<keyword evidence="1" id="KW-0472">Membrane</keyword>
<dbReference type="Proteomes" id="UP000280834">
    <property type="component" value="Unassembled WGS sequence"/>
</dbReference>
<organism evidence="2 3">
    <name type="scientific">Brugia timori</name>
    <dbReference type="NCBI Taxonomy" id="42155"/>
    <lineage>
        <taxon>Eukaryota</taxon>
        <taxon>Metazoa</taxon>
        <taxon>Ecdysozoa</taxon>
        <taxon>Nematoda</taxon>
        <taxon>Chromadorea</taxon>
        <taxon>Rhabditida</taxon>
        <taxon>Spirurina</taxon>
        <taxon>Spiruromorpha</taxon>
        <taxon>Filarioidea</taxon>
        <taxon>Onchocercidae</taxon>
        <taxon>Brugia</taxon>
    </lineage>
</organism>
<feature type="transmembrane region" description="Helical" evidence="1">
    <location>
        <begin position="42"/>
        <end position="62"/>
    </location>
</feature>
<keyword evidence="1" id="KW-1133">Transmembrane helix</keyword>
<dbReference type="EMBL" id="UZAG01021620">
    <property type="protein sequence ID" value="VDO51097.1"/>
    <property type="molecule type" value="Genomic_DNA"/>
</dbReference>
<reference evidence="2 3" key="1">
    <citation type="submission" date="2018-11" db="EMBL/GenBank/DDBJ databases">
        <authorList>
            <consortium name="Pathogen Informatics"/>
        </authorList>
    </citation>
    <scope>NUCLEOTIDE SEQUENCE [LARGE SCALE GENOMIC DNA]</scope>
</reference>
<dbReference type="AlphaFoldDB" id="A0A3P7WVS4"/>
<keyword evidence="3" id="KW-1185">Reference proteome</keyword>
<keyword evidence="1" id="KW-0812">Transmembrane</keyword>
<accession>A0A3P7WVS4</accession>
<evidence type="ECO:0000256" key="1">
    <source>
        <dbReference type="SAM" id="Phobius"/>
    </source>
</evidence>
<evidence type="ECO:0000313" key="3">
    <source>
        <dbReference type="Proteomes" id="UP000280834"/>
    </source>
</evidence>
<feature type="transmembrane region" description="Helical" evidence="1">
    <location>
        <begin position="68"/>
        <end position="88"/>
    </location>
</feature>
<evidence type="ECO:0000313" key="2">
    <source>
        <dbReference type="EMBL" id="VDO51097.1"/>
    </source>
</evidence>
<protein>
    <submittedName>
        <fullName evidence="2">Uncharacterized protein</fullName>
    </submittedName>
</protein>